<dbReference type="Gene3D" id="3.90.1150.10">
    <property type="entry name" value="Aspartate Aminotransferase, domain 1"/>
    <property type="match status" value="1"/>
</dbReference>
<gene>
    <name evidence="14" type="ORF">C1853_10520</name>
    <name evidence="13" type="ORF">C1871_14235</name>
    <name evidence="12" type="ORF">GO726_14035</name>
</gene>
<protein>
    <recommendedName>
        <fullName evidence="6 8">2-aminoethylphosphonate--pyruvate transaminase</fullName>
        <ecNumber evidence="6 8">2.6.1.37</ecNumber>
    </recommendedName>
</protein>
<accession>A0A369MZQ1</accession>
<dbReference type="Gene3D" id="3.40.640.10">
    <property type="entry name" value="Type I PLP-dependent aspartate aminotransferase-like (Major domain)"/>
    <property type="match status" value="1"/>
</dbReference>
<dbReference type="InterPro" id="IPR015422">
    <property type="entry name" value="PyrdxlP-dep_Trfase_small"/>
</dbReference>
<dbReference type="Pfam" id="PF00266">
    <property type="entry name" value="Aminotran_5"/>
    <property type="match status" value="1"/>
</dbReference>
<dbReference type="InterPro" id="IPR012703">
    <property type="entry name" value="NH2EtPonate_pyrv_transaminase"/>
</dbReference>
<evidence type="ECO:0000256" key="7">
    <source>
        <dbReference type="ARBA" id="ARBA00049460"/>
    </source>
</evidence>
<dbReference type="EMBL" id="WPOM01000046">
    <property type="protein sequence ID" value="MVN34271.1"/>
    <property type="molecule type" value="Genomic_DNA"/>
</dbReference>
<evidence type="ECO:0000256" key="3">
    <source>
        <dbReference type="ARBA" id="ARBA00022679"/>
    </source>
</evidence>
<dbReference type="PIRSF" id="PIRSF000524">
    <property type="entry name" value="SPT"/>
    <property type="match status" value="1"/>
</dbReference>
<dbReference type="Proteomes" id="UP000253915">
    <property type="component" value="Unassembled WGS sequence"/>
</dbReference>
<reference evidence="12 17" key="2">
    <citation type="submission" date="2019-11" db="EMBL/GenBank/DDBJ databases">
        <title>Whole genome shotgun sequencing (WGS) data from Adlercreutzia equolifaciens ResAG-91, Eggerthella lenta MRI-F36, MRI-F37, MRI-F40, ResAG-49, ResAG-88, ResAG-121, ResAG-145, and Gordonibacter sp. ResAG-5, ResAG-26, ResAG-43, ResAG-50, ResAG-59.</title>
        <authorList>
            <person name="Stoll D.A."/>
            <person name="Danylec N."/>
            <person name="Franz C.M.A.P."/>
            <person name="Huch M."/>
        </authorList>
    </citation>
    <scope>NUCLEOTIDE SEQUENCE [LARGE SCALE GENOMIC DNA]</scope>
    <source>
        <strain evidence="12 17">ResAG-88</strain>
    </source>
</reference>
<comment type="caution">
    <text evidence="13">The sequence shown here is derived from an EMBL/GenBank/DDBJ whole genome shotgun (WGS) entry which is preliminary data.</text>
</comment>
<evidence type="ECO:0000256" key="4">
    <source>
        <dbReference type="ARBA" id="ARBA00022898"/>
    </source>
</evidence>
<dbReference type="NCBIfam" id="TIGR02326">
    <property type="entry name" value="transamin_PhnW"/>
    <property type="match status" value="1"/>
</dbReference>
<evidence type="ECO:0000313" key="14">
    <source>
        <dbReference type="EMBL" id="RDC37100.1"/>
    </source>
</evidence>
<dbReference type="NCBIfam" id="TIGR03301">
    <property type="entry name" value="PhnW-AepZ"/>
    <property type="match status" value="1"/>
</dbReference>
<evidence type="ECO:0000256" key="1">
    <source>
        <dbReference type="ARBA" id="ARBA00001933"/>
    </source>
</evidence>
<keyword evidence="4 10" id="KW-0663">Pyridoxal phosphate</keyword>
<dbReference type="RefSeq" id="WP_015761083.1">
    <property type="nucleotide sequence ID" value="NZ_AP025575.1"/>
</dbReference>
<evidence type="ECO:0000256" key="2">
    <source>
        <dbReference type="ARBA" id="ARBA00022576"/>
    </source>
</evidence>
<comment type="cofactor">
    <cofactor evidence="1 10">
        <name>pyridoxal 5'-phosphate</name>
        <dbReference type="ChEBI" id="CHEBI:597326"/>
    </cofactor>
</comment>
<comment type="catalytic activity">
    <reaction evidence="7">
        <text>(2-aminoethyl)phosphonate + pyruvate = phosphonoacetaldehyde + L-alanine</text>
        <dbReference type="Rhea" id="RHEA:17021"/>
        <dbReference type="ChEBI" id="CHEBI:15361"/>
        <dbReference type="ChEBI" id="CHEBI:57418"/>
        <dbReference type="ChEBI" id="CHEBI:57972"/>
        <dbReference type="ChEBI" id="CHEBI:58383"/>
        <dbReference type="EC" id="2.6.1.37"/>
    </reaction>
</comment>
<dbReference type="SUPFAM" id="SSF53383">
    <property type="entry name" value="PLP-dependent transferases"/>
    <property type="match status" value="1"/>
</dbReference>
<evidence type="ECO:0000313" key="15">
    <source>
        <dbReference type="Proteomes" id="UP000253857"/>
    </source>
</evidence>
<evidence type="ECO:0000256" key="6">
    <source>
        <dbReference type="ARBA" id="ARBA00044521"/>
    </source>
</evidence>
<dbReference type="PANTHER" id="PTHR42778">
    <property type="entry name" value="2-AMINOETHYLPHOSPHONATE--PYRUVATE TRANSAMINASE"/>
    <property type="match status" value="1"/>
</dbReference>
<evidence type="ECO:0000256" key="10">
    <source>
        <dbReference type="PIRSR" id="PIRSR000524-50"/>
    </source>
</evidence>
<dbReference type="InterPro" id="IPR015421">
    <property type="entry name" value="PyrdxlP-dep_Trfase_major"/>
</dbReference>
<organism evidence="13 15">
    <name type="scientific">Eggerthella lenta</name>
    <name type="common">Eubacterium lentum</name>
    <dbReference type="NCBI Taxonomy" id="84112"/>
    <lineage>
        <taxon>Bacteria</taxon>
        <taxon>Bacillati</taxon>
        <taxon>Actinomycetota</taxon>
        <taxon>Coriobacteriia</taxon>
        <taxon>Eggerthellales</taxon>
        <taxon>Eggerthellaceae</taxon>
        <taxon>Eggerthella</taxon>
    </lineage>
</organism>
<feature type="modified residue" description="N6-(pyridoxal phosphate)lysine" evidence="10">
    <location>
        <position position="193"/>
    </location>
</feature>
<feature type="domain" description="Aminotransferase class V" evidence="11">
    <location>
        <begin position="36"/>
        <end position="292"/>
    </location>
</feature>
<evidence type="ECO:0000256" key="9">
    <source>
        <dbReference type="PIRSR" id="PIRSR000524-1"/>
    </source>
</evidence>
<name>A0A369MZQ1_EGGLN</name>
<dbReference type="EMBL" id="PPUQ01000014">
    <property type="protein sequence ID" value="RDC37100.1"/>
    <property type="molecule type" value="Genomic_DNA"/>
</dbReference>
<dbReference type="GeneID" id="69510226"/>
<feature type="binding site" evidence="9">
    <location>
        <position position="338"/>
    </location>
    <ligand>
        <name>substrate</name>
    </ligand>
</feature>
<evidence type="ECO:0000256" key="5">
    <source>
        <dbReference type="ARBA" id="ARBA00023317"/>
    </source>
</evidence>
<dbReference type="PANTHER" id="PTHR42778:SF1">
    <property type="entry name" value="2-AMINOETHYLPHOSPHONATE--PYRUVATE TRANSAMINASE"/>
    <property type="match status" value="1"/>
</dbReference>
<dbReference type="AlphaFoldDB" id="A0A369MZQ1"/>
<dbReference type="Proteomes" id="UP000253857">
    <property type="component" value="Unassembled WGS sequence"/>
</dbReference>
<evidence type="ECO:0000313" key="17">
    <source>
        <dbReference type="Proteomes" id="UP000436429"/>
    </source>
</evidence>
<proteinExistence type="inferred from homology"/>
<dbReference type="GO" id="GO:0019700">
    <property type="term" value="P:organic phosphonate catabolic process"/>
    <property type="evidence" value="ECO:0007669"/>
    <property type="project" value="UniProtKB-UniRule"/>
</dbReference>
<keyword evidence="3 12" id="KW-0808">Transferase</keyword>
<evidence type="ECO:0000313" key="13">
    <source>
        <dbReference type="EMBL" id="RDB81737.1"/>
    </source>
</evidence>
<dbReference type="HAMAP" id="MF_01376">
    <property type="entry name" value="PhnW_aminotrans_5"/>
    <property type="match status" value="1"/>
</dbReference>
<dbReference type="InterPro" id="IPR024169">
    <property type="entry name" value="SP_NH2Trfase/AEP_transaminase"/>
</dbReference>
<evidence type="ECO:0000313" key="16">
    <source>
        <dbReference type="Proteomes" id="UP000253915"/>
    </source>
</evidence>
<keyword evidence="2 12" id="KW-0032">Aminotransferase</keyword>
<dbReference type="EC" id="2.6.1.37" evidence="6 8"/>
<dbReference type="InterPro" id="IPR000192">
    <property type="entry name" value="Aminotrans_V_dom"/>
</dbReference>
<evidence type="ECO:0000313" key="12">
    <source>
        <dbReference type="EMBL" id="MVN34271.1"/>
    </source>
</evidence>
<reference evidence="15 16" key="1">
    <citation type="journal article" date="2018" name="Elife">
        <title>Discovery and characterization of a prevalent human gut bacterial enzyme sufficient for the inactivation of a family of plant toxins.</title>
        <authorList>
            <person name="Koppel N."/>
            <person name="Bisanz J.E."/>
            <person name="Pandelia M.E."/>
            <person name="Turnbaugh P.J."/>
            <person name="Balskus E.P."/>
        </authorList>
    </citation>
    <scope>NUCLEOTIDE SEQUENCE [LARGE SCALE GENOMIC DNA]</scope>
    <source>
        <strain evidence="14 16">16A</strain>
        <strain evidence="13 15">FAA1-1-60AUCSF</strain>
    </source>
</reference>
<dbReference type="GO" id="GO:0047304">
    <property type="term" value="F:2-aminoethylphosphonate-pyruvate transaminase activity"/>
    <property type="evidence" value="ECO:0007669"/>
    <property type="project" value="UniProtKB-UniRule"/>
</dbReference>
<dbReference type="EMBL" id="PPTY01000041">
    <property type="protein sequence ID" value="RDB81737.1"/>
    <property type="molecule type" value="Genomic_DNA"/>
</dbReference>
<sequence>MELTYKLLTPGPLTTTRSVKEQMLFDHCTWDDDYKRITQDIRAHLLRLAHVAPERYTAVLMQGSGTFGNESVLTSVVGDDERVLVCANGAYGDRLAEICRQAGVPVTVYAEPYDTPVDAQRIAAHLAADPSITHVAMVHNETTSGLVNDIEAAGAVAKRAGAAFIVDAMSSFGGIDIPVEDWGIDFIVSSANKCIQGVPGFSFAICRRDLLEGSRGKARSLSLDLYAQWQTMERDGGKWRFTSPTNAVLAFAQALRELEEEGGVSARAARYAENNRLLIERMRALGFEPYLTENQGPIITTFAHPADAAFTFREMYDYVKARGYVIYPGKLTDGDTFRIGTIGEIYPADILNVTSILGEFVATKRKEA</sequence>
<dbReference type="InterPro" id="IPR015424">
    <property type="entry name" value="PyrdxlP-dep_Trfase"/>
</dbReference>
<evidence type="ECO:0000259" key="11">
    <source>
        <dbReference type="Pfam" id="PF00266"/>
    </source>
</evidence>
<keyword evidence="5 13" id="KW-0670">Pyruvate</keyword>
<evidence type="ECO:0000256" key="8">
    <source>
        <dbReference type="NCBIfam" id="TIGR02326"/>
    </source>
</evidence>
<dbReference type="Proteomes" id="UP000436429">
    <property type="component" value="Unassembled WGS sequence"/>
</dbReference>
<dbReference type="NCBIfam" id="NF010006">
    <property type="entry name" value="PRK13479.1"/>
    <property type="match status" value="1"/>
</dbReference>